<feature type="domain" description="Bacterial Ig-like" evidence="2">
    <location>
        <begin position="50"/>
        <end position="154"/>
    </location>
</feature>
<evidence type="ECO:0000256" key="1">
    <source>
        <dbReference type="SAM" id="SignalP"/>
    </source>
</evidence>
<reference evidence="4" key="1">
    <citation type="journal article" date="2019" name="Int. J. Syst. Evol. Microbiol.">
        <title>The Global Catalogue of Microorganisms (GCM) 10K type strain sequencing project: providing services to taxonomists for standard genome sequencing and annotation.</title>
        <authorList>
            <consortium name="The Broad Institute Genomics Platform"/>
            <consortium name="The Broad Institute Genome Sequencing Center for Infectious Disease"/>
            <person name="Wu L."/>
            <person name="Ma J."/>
        </authorList>
    </citation>
    <scope>NUCLEOTIDE SEQUENCE [LARGE SCALE GENOMIC DNA]</scope>
    <source>
        <strain evidence="4">CGMCC 1.14993</strain>
    </source>
</reference>
<organism evidence="3 4">
    <name type="scientific">Gottfriedia solisilvae</name>
    <dbReference type="NCBI Taxonomy" id="1516104"/>
    <lineage>
        <taxon>Bacteria</taxon>
        <taxon>Bacillati</taxon>
        <taxon>Bacillota</taxon>
        <taxon>Bacilli</taxon>
        <taxon>Bacillales</taxon>
        <taxon>Bacillaceae</taxon>
        <taxon>Gottfriedia</taxon>
    </lineage>
</organism>
<dbReference type="Pfam" id="PF20251">
    <property type="entry name" value="Big_14"/>
    <property type="match status" value="1"/>
</dbReference>
<comment type="caution">
    <text evidence="3">The sequence shown here is derived from an EMBL/GenBank/DDBJ whole genome shotgun (WGS) entry which is preliminary data.</text>
</comment>
<evidence type="ECO:0000313" key="4">
    <source>
        <dbReference type="Proteomes" id="UP000626244"/>
    </source>
</evidence>
<name>A0A8J3AJ78_9BACI</name>
<protein>
    <recommendedName>
        <fullName evidence="2">Bacterial Ig-like domain-containing protein</fullName>
    </recommendedName>
</protein>
<gene>
    <name evidence="3" type="ORF">GCM10007380_06900</name>
</gene>
<accession>A0A8J3AJ78</accession>
<proteinExistence type="predicted"/>
<keyword evidence="4" id="KW-1185">Reference proteome</keyword>
<keyword evidence="1" id="KW-0732">Signal</keyword>
<evidence type="ECO:0000313" key="3">
    <source>
        <dbReference type="EMBL" id="GGI11252.1"/>
    </source>
</evidence>
<dbReference type="AlphaFoldDB" id="A0A8J3AJ78"/>
<dbReference type="PROSITE" id="PS51257">
    <property type="entry name" value="PROKAR_LIPOPROTEIN"/>
    <property type="match status" value="1"/>
</dbReference>
<dbReference type="EMBL" id="BMHB01000001">
    <property type="protein sequence ID" value="GGI11252.1"/>
    <property type="molecule type" value="Genomic_DNA"/>
</dbReference>
<feature type="signal peptide" evidence="1">
    <location>
        <begin position="1"/>
        <end position="19"/>
    </location>
</feature>
<evidence type="ECO:0000259" key="2">
    <source>
        <dbReference type="Pfam" id="PF20251"/>
    </source>
</evidence>
<sequence length="164" mass="19126">MKKIFLFIVIFLFSLSACNKDHNIKDDQKFTSFKQSKHNDIPDHFKDKTIQFEMKIEPASFDKRTKHIPLVIRNNGDSILYGTPYELEVFQEDKWRKIPFQDNIAFTMIGIILDKGKTDNSEIGLDTDNLKYNVHPGYYRIVKEFSIGNGTGEKIKLSSIFQLK</sequence>
<dbReference type="RefSeq" id="WP_087998950.1">
    <property type="nucleotide sequence ID" value="NZ_JBNKIJ010000002.1"/>
</dbReference>
<feature type="chain" id="PRO_5039342814" description="Bacterial Ig-like domain-containing protein" evidence="1">
    <location>
        <begin position="20"/>
        <end position="164"/>
    </location>
</feature>
<dbReference type="InterPro" id="IPR046878">
    <property type="entry name" value="Big_14"/>
</dbReference>
<dbReference type="Proteomes" id="UP000626244">
    <property type="component" value="Unassembled WGS sequence"/>
</dbReference>